<evidence type="ECO:0000313" key="4">
    <source>
        <dbReference type="EMBL" id="GAD97411.1"/>
    </source>
</evidence>
<dbReference type="GO" id="GO:0006351">
    <property type="term" value="P:DNA-templated transcription"/>
    <property type="evidence" value="ECO:0007669"/>
    <property type="project" value="InterPro"/>
</dbReference>
<dbReference type="PANTHER" id="PTHR46910:SF13">
    <property type="entry name" value="SPECIFIC TRANSCRIPTION FACTOR, PUTATIVE (AFU_ORTHOLOGUE AFUA_4G06190)-RELATED"/>
    <property type="match status" value="1"/>
</dbReference>
<dbReference type="InterPro" id="IPR007219">
    <property type="entry name" value="XnlR_reg_dom"/>
</dbReference>
<evidence type="ECO:0000256" key="2">
    <source>
        <dbReference type="SAM" id="MobiDB-lite"/>
    </source>
</evidence>
<dbReference type="AlphaFoldDB" id="V5G600"/>
<dbReference type="PANTHER" id="PTHR46910">
    <property type="entry name" value="TRANSCRIPTION FACTOR PDR1"/>
    <property type="match status" value="1"/>
</dbReference>
<sequence>MHAASWISKRHRRQDQLEDADNRPRKRRARYALRACDEFCTPSSPRRVVSEVADGERTHVRPVSEIERLSSQVESMRTQIDALVRLGKPVDDEHGPSSRHAACEDQDCVSKHARPVTSQIIAPSSPCLPGVDPGKCSDTRYCGASSSDYSLNVAEICIQPTQRQGPFEDLGSPPKRPPYLIAERPNIGECECFTPGESSRVQKARFSIDCTRSLRMIDVETALQLANEYQDVVGGLYPILDVEHLVSQIRAIYTALDLKRPPEDTGPQIDSEDINILKVVLAVALRTRTIARNDVETALFASVQKNLCCAFTSQVHSSRTVTLLLLVSIYHFFRGELQVAWRTCGIAGRMAMELGLHRRDARLHLTEAGKGHGEFINILWTIVVLDRQWSCETGLPFNFEDKDFAKSLPEPVEIWALSPIIAVMLLPVPTAVAGGHMYQTLVAGPKIRSLNGDFNDQYTAETRAFETRRVRSPLMTADVGISDAFDDGAVSTMLHNIPQQVVTDAELNVLGGLESSLDGQTWEELSVLFSQNPL</sequence>
<dbReference type="eggNOG" id="ENOG502SJ1N">
    <property type="taxonomic scope" value="Eukaryota"/>
</dbReference>
<comment type="caution">
    <text evidence="4">The sequence shown here is derived from an EMBL/GenBank/DDBJ whole genome shotgun (WGS) entry which is preliminary data.</text>
</comment>
<dbReference type="GO" id="GO:0003677">
    <property type="term" value="F:DNA binding"/>
    <property type="evidence" value="ECO:0007669"/>
    <property type="project" value="InterPro"/>
</dbReference>
<organism evidence="4 5">
    <name type="scientific">Byssochlamys spectabilis (strain No. 5 / NBRC 109023)</name>
    <name type="common">Paecilomyces variotii</name>
    <dbReference type="NCBI Taxonomy" id="1356009"/>
    <lineage>
        <taxon>Eukaryota</taxon>
        <taxon>Fungi</taxon>
        <taxon>Dikarya</taxon>
        <taxon>Ascomycota</taxon>
        <taxon>Pezizomycotina</taxon>
        <taxon>Eurotiomycetes</taxon>
        <taxon>Eurotiomycetidae</taxon>
        <taxon>Eurotiales</taxon>
        <taxon>Thermoascaceae</taxon>
        <taxon>Paecilomyces</taxon>
    </lineage>
</organism>
<dbReference type="OrthoDB" id="2123952at2759"/>
<dbReference type="InterPro" id="IPR050987">
    <property type="entry name" value="AtrR-like"/>
</dbReference>
<feature type="domain" description="Xylanolytic transcriptional activator regulatory" evidence="3">
    <location>
        <begin position="340"/>
        <end position="415"/>
    </location>
</feature>
<protein>
    <recommendedName>
        <fullName evidence="3">Xylanolytic transcriptional activator regulatory domain-containing protein</fullName>
    </recommendedName>
</protein>
<name>V5G600_BYSSN</name>
<dbReference type="HOGENOM" id="CLU_509950_0_0_1"/>
<dbReference type="GO" id="GO:0008270">
    <property type="term" value="F:zinc ion binding"/>
    <property type="evidence" value="ECO:0007669"/>
    <property type="project" value="InterPro"/>
</dbReference>
<dbReference type="SMART" id="SM00906">
    <property type="entry name" value="Fungal_trans"/>
    <property type="match status" value="1"/>
</dbReference>
<evidence type="ECO:0000256" key="1">
    <source>
        <dbReference type="ARBA" id="ARBA00023242"/>
    </source>
</evidence>
<dbReference type="InParanoid" id="V5G600"/>
<proteinExistence type="predicted"/>
<reference evidence="5" key="1">
    <citation type="journal article" date="2014" name="Genome Announc.">
        <title>Draft genome sequence of the formaldehyde-resistant fungus Byssochlamys spectabilis No. 5 (anamorph Paecilomyces variotii No. 5) (NBRC109023).</title>
        <authorList>
            <person name="Oka T."/>
            <person name="Ekino K."/>
            <person name="Fukuda K."/>
            <person name="Nomura Y."/>
        </authorList>
    </citation>
    <scope>NUCLEOTIDE SEQUENCE [LARGE SCALE GENOMIC DNA]</scope>
    <source>
        <strain evidence="5">No. 5 / NBRC 109023</strain>
    </source>
</reference>
<evidence type="ECO:0000313" key="5">
    <source>
        <dbReference type="Proteomes" id="UP000018001"/>
    </source>
</evidence>
<keyword evidence="1" id="KW-0539">Nucleus</keyword>
<dbReference type="EMBL" id="BAUL01000198">
    <property type="protein sequence ID" value="GAD97411.1"/>
    <property type="molecule type" value="Genomic_DNA"/>
</dbReference>
<feature type="compositionally biased region" description="Basic and acidic residues" evidence="2">
    <location>
        <begin position="14"/>
        <end position="23"/>
    </location>
</feature>
<dbReference type="Pfam" id="PF04082">
    <property type="entry name" value="Fungal_trans"/>
    <property type="match status" value="1"/>
</dbReference>
<accession>V5G600</accession>
<gene>
    <name evidence="4" type="ORF">PVAR5_6086</name>
</gene>
<keyword evidence="5" id="KW-1185">Reference proteome</keyword>
<dbReference type="Proteomes" id="UP000018001">
    <property type="component" value="Unassembled WGS sequence"/>
</dbReference>
<dbReference type="CDD" id="cd12148">
    <property type="entry name" value="fungal_TF_MHR"/>
    <property type="match status" value="1"/>
</dbReference>
<dbReference type="GO" id="GO:0003700">
    <property type="term" value="F:DNA-binding transcription factor activity"/>
    <property type="evidence" value="ECO:0007669"/>
    <property type="project" value="InterPro"/>
</dbReference>
<feature type="region of interest" description="Disordered" evidence="2">
    <location>
        <begin position="1"/>
        <end position="27"/>
    </location>
</feature>
<evidence type="ECO:0000259" key="3">
    <source>
        <dbReference type="SMART" id="SM00906"/>
    </source>
</evidence>